<dbReference type="EMBL" id="MBDO02000392">
    <property type="protein sequence ID" value="RLN56014.1"/>
    <property type="molecule type" value="Genomic_DNA"/>
</dbReference>
<evidence type="ECO:0000313" key="3">
    <source>
        <dbReference type="EMBL" id="RLN62848.1"/>
    </source>
</evidence>
<proteinExistence type="predicted"/>
<protein>
    <recommendedName>
        <fullName evidence="6">BZIP domain-containing protein</fullName>
    </recommendedName>
</protein>
<sequence>MTPPYDDTTATSHIEANGKTKRKRSSVSRREQCRANQQRYRNKQRNRQLELEQNVEQLRQELDNLKWRRRDLTSRERISHGPWTIVAEVFHLLETSFRSPWRLVNVEEMLKHADIRHSLAFLRESFADDVSMGDLTGADMLMEQLRRYSLYFGDPQIKLNRIEAVASGVMRATATLSVTVTDFTLRHVLPHLEKPVGRGEEDEHQSLREKLMGARLTCECSMTLLSDEQSGRIVRLMASIDLLPSLIRLLGGLDNLSSVLDHAIFSQECVVGGNMDHQTADKLSSGSFAE</sequence>
<dbReference type="CDD" id="cd14686">
    <property type="entry name" value="bZIP"/>
    <property type="match status" value="1"/>
</dbReference>
<evidence type="ECO:0000313" key="4">
    <source>
        <dbReference type="Proteomes" id="UP000277300"/>
    </source>
</evidence>
<comment type="caution">
    <text evidence="2">The sequence shown here is derived from an EMBL/GenBank/DDBJ whole genome shotgun (WGS) entry which is preliminary data.</text>
</comment>
<dbReference type="Proteomes" id="UP000277300">
    <property type="component" value="Unassembled WGS sequence"/>
</dbReference>
<reference evidence="4 5" key="1">
    <citation type="submission" date="2018-07" db="EMBL/GenBank/DDBJ databases">
        <title>Genome sequencing of oomycete isolates from Chile give support for New Zealand origin for Phytophthora kernoviae and make available the first Nothophytophthora sp. genome.</title>
        <authorList>
            <person name="Studholme D.J."/>
            <person name="Sanfuentes E."/>
            <person name="Panda P."/>
            <person name="Hill R."/>
            <person name="Sambles C."/>
            <person name="Grant M."/>
            <person name="Williams N.M."/>
            <person name="Mcdougal R.L."/>
        </authorList>
    </citation>
    <scope>NUCLEOTIDE SEQUENCE [LARGE SCALE GENOMIC DNA]</scope>
    <source>
        <strain evidence="2">Chile6</strain>
        <strain evidence="3">Chile7</strain>
    </source>
</reference>
<organism evidence="2 4">
    <name type="scientific">Phytophthora kernoviae</name>
    <dbReference type="NCBI Taxonomy" id="325452"/>
    <lineage>
        <taxon>Eukaryota</taxon>
        <taxon>Sar</taxon>
        <taxon>Stramenopiles</taxon>
        <taxon>Oomycota</taxon>
        <taxon>Peronosporomycetes</taxon>
        <taxon>Peronosporales</taxon>
        <taxon>Peronosporaceae</taxon>
        <taxon>Phytophthora</taxon>
    </lineage>
</organism>
<name>A0A3F2RG06_9STRA</name>
<dbReference type="Proteomes" id="UP000284657">
    <property type="component" value="Unassembled WGS sequence"/>
</dbReference>
<evidence type="ECO:0008006" key="6">
    <source>
        <dbReference type="Google" id="ProtNLM"/>
    </source>
</evidence>
<gene>
    <name evidence="3" type="ORF">BBJ29_007213</name>
    <name evidence="2" type="ORF">BBP00_00008213</name>
</gene>
<evidence type="ECO:0000256" key="1">
    <source>
        <dbReference type="SAM" id="MobiDB-lite"/>
    </source>
</evidence>
<evidence type="ECO:0000313" key="5">
    <source>
        <dbReference type="Proteomes" id="UP000284657"/>
    </source>
</evidence>
<dbReference type="EMBL" id="MBAD02000785">
    <property type="protein sequence ID" value="RLN62848.1"/>
    <property type="molecule type" value="Genomic_DNA"/>
</dbReference>
<evidence type="ECO:0000313" key="2">
    <source>
        <dbReference type="EMBL" id="RLN56014.1"/>
    </source>
</evidence>
<dbReference type="OrthoDB" id="114349at2759"/>
<accession>A0A3F2RG06</accession>
<dbReference type="AlphaFoldDB" id="A0A3F2RG06"/>
<feature type="region of interest" description="Disordered" evidence="1">
    <location>
        <begin position="1"/>
        <end position="45"/>
    </location>
</feature>